<dbReference type="InterPro" id="IPR036259">
    <property type="entry name" value="MFS_trans_sf"/>
</dbReference>
<accession>A0A640UMD3</accession>
<name>A0A640UMD3_9ACTN</name>
<protein>
    <submittedName>
        <fullName evidence="3">Uncharacterized protein</fullName>
    </submittedName>
</protein>
<dbReference type="SUPFAM" id="SSF103473">
    <property type="entry name" value="MFS general substrate transporter"/>
    <property type="match status" value="1"/>
</dbReference>
<dbReference type="EMBL" id="BLIR01000001">
    <property type="protein sequence ID" value="GFE36690.1"/>
    <property type="molecule type" value="Genomic_DNA"/>
</dbReference>
<keyword evidence="4" id="KW-1185">Reference proteome</keyword>
<organism evidence="3 4">
    <name type="scientific">Streptomyces tubercidicus</name>
    <dbReference type="NCBI Taxonomy" id="47759"/>
    <lineage>
        <taxon>Bacteria</taxon>
        <taxon>Bacillati</taxon>
        <taxon>Actinomycetota</taxon>
        <taxon>Actinomycetes</taxon>
        <taxon>Kitasatosporales</taxon>
        <taxon>Streptomycetaceae</taxon>
        <taxon>Streptomyces</taxon>
    </lineage>
</organism>
<feature type="region of interest" description="Disordered" evidence="1">
    <location>
        <begin position="90"/>
        <end position="110"/>
    </location>
</feature>
<keyword evidence="2" id="KW-1133">Transmembrane helix</keyword>
<evidence type="ECO:0000313" key="3">
    <source>
        <dbReference type="EMBL" id="GFE36690.1"/>
    </source>
</evidence>
<reference evidence="3 4" key="1">
    <citation type="submission" date="2019-12" db="EMBL/GenBank/DDBJ databases">
        <title>Whole genome shotgun sequence of Streptomyces tubercidicus NBRC 13090.</title>
        <authorList>
            <person name="Ichikawa N."/>
            <person name="Kimura A."/>
            <person name="Kitahashi Y."/>
            <person name="Komaki H."/>
            <person name="Tamura T."/>
        </authorList>
    </citation>
    <scope>NUCLEOTIDE SEQUENCE [LARGE SCALE GENOMIC DNA]</scope>
    <source>
        <strain evidence="3 4">NBRC 13090</strain>
    </source>
</reference>
<feature type="compositionally biased region" description="Low complexity" evidence="1">
    <location>
        <begin position="91"/>
        <end position="100"/>
    </location>
</feature>
<proteinExistence type="predicted"/>
<feature type="transmembrane region" description="Helical" evidence="2">
    <location>
        <begin position="60"/>
        <end position="83"/>
    </location>
</feature>
<gene>
    <name evidence="3" type="ORF">Stube_13630</name>
</gene>
<evidence type="ECO:0000256" key="2">
    <source>
        <dbReference type="SAM" id="Phobius"/>
    </source>
</evidence>
<dbReference type="Proteomes" id="UP000431826">
    <property type="component" value="Unassembled WGS sequence"/>
</dbReference>
<dbReference type="AlphaFoldDB" id="A0A640UMD3"/>
<evidence type="ECO:0000256" key="1">
    <source>
        <dbReference type="SAM" id="MobiDB-lite"/>
    </source>
</evidence>
<keyword evidence="2" id="KW-0812">Transmembrane</keyword>
<sequence>MCTSCSDLLGQVEPGAHHVDRGDAEIGAGVIHGERGAAGQRGDTGDDIGPAIVGLAIGPLGIVGVIWIFALLYILSAILAFFLRLPPEQPAPATAQQPTAGRDIMVTERP</sequence>
<keyword evidence="2" id="KW-0472">Membrane</keyword>
<comment type="caution">
    <text evidence="3">The sequence shown here is derived from an EMBL/GenBank/DDBJ whole genome shotgun (WGS) entry which is preliminary data.</text>
</comment>
<evidence type="ECO:0000313" key="4">
    <source>
        <dbReference type="Proteomes" id="UP000431826"/>
    </source>
</evidence>